<keyword evidence="8 11" id="KW-1133">Transmembrane helix</keyword>
<organism evidence="14 15">
    <name type="scientific">Agrococcus jejuensis</name>
    <dbReference type="NCBI Taxonomy" id="399736"/>
    <lineage>
        <taxon>Bacteria</taxon>
        <taxon>Bacillati</taxon>
        <taxon>Actinomycetota</taxon>
        <taxon>Actinomycetes</taxon>
        <taxon>Micrococcales</taxon>
        <taxon>Microbacteriaceae</taxon>
        <taxon>Agrococcus</taxon>
    </lineage>
</organism>
<evidence type="ECO:0000313" key="14">
    <source>
        <dbReference type="EMBL" id="SDH80392.1"/>
    </source>
</evidence>
<feature type="transmembrane region" description="Helical" evidence="11">
    <location>
        <begin position="20"/>
        <end position="43"/>
    </location>
</feature>
<evidence type="ECO:0000256" key="3">
    <source>
        <dbReference type="ARBA" id="ARBA00012438"/>
    </source>
</evidence>
<evidence type="ECO:0000259" key="12">
    <source>
        <dbReference type="PROSITE" id="PS50109"/>
    </source>
</evidence>
<keyword evidence="9" id="KW-0902">Two-component regulatory system</keyword>
<keyword evidence="10 11" id="KW-0472">Membrane</keyword>
<evidence type="ECO:0000313" key="15">
    <source>
        <dbReference type="Proteomes" id="UP000198822"/>
    </source>
</evidence>
<dbReference type="InterPro" id="IPR003594">
    <property type="entry name" value="HATPase_dom"/>
</dbReference>
<gene>
    <name evidence="14" type="ORF">SAMN04489720_2444</name>
</gene>
<evidence type="ECO:0000256" key="2">
    <source>
        <dbReference type="ARBA" id="ARBA00004236"/>
    </source>
</evidence>
<evidence type="ECO:0000256" key="7">
    <source>
        <dbReference type="ARBA" id="ARBA00022777"/>
    </source>
</evidence>
<evidence type="ECO:0000256" key="9">
    <source>
        <dbReference type="ARBA" id="ARBA00023012"/>
    </source>
</evidence>
<dbReference type="STRING" id="399736.SAMN04489720_2444"/>
<dbReference type="Proteomes" id="UP000198822">
    <property type="component" value="Chromosome I"/>
</dbReference>
<evidence type="ECO:0000256" key="6">
    <source>
        <dbReference type="ARBA" id="ARBA00022692"/>
    </source>
</evidence>
<dbReference type="AlphaFoldDB" id="A0A1G8FEC5"/>
<dbReference type="InterPro" id="IPR036890">
    <property type="entry name" value="HATPase_C_sf"/>
</dbReference>
<dbReference type="PANTHER" id="PTHR45436:SF5">
    <property type="entry name" value="SENSOR HISTIDINE KINASE TRCS"/>
    <property type="match status" value="1"/>
</dbReference>
<keyword evidence="4" id="KW-0597">Phosphoprotein</keyword>
<keyword evidence="7 14" id="KW-0418">Kinase</keyword>
<dbReference type="CDD" id="cd00075">
    <property type="entry name" value="HATPase"/>
    <property type="match status" value="1"/>
</dbReference>
<proteinExistence type="predicted"/>
<dbReference type="EMBL" id="LT629695">
    <property type="protein sequence ID" value="SDH80392.1"/>
    <property type="molecule type" value="Genomic_DNA"/>
</dbReference>
<feature type="domain" description="Histidine kinase" evidence="12">
    <location>
        <begin position="149"/>
        <end position="362"/>
    </location>
</feature>
<dbReference type="GO" id="GO:0005886">
    <property type="term" value="C:plasma membrane"/>
    <property type="evidence" value="ECO:0007669"/>
    <property type="project" value="UniProtKB-SubCell"/>
</dbReference>
<keyword evidence="5" id="KW-0808">Transferase</keyword>
<dbReference type="InterPro" id="IPR003660">
    <property type="entry name" value="HAMP_dom"/>
</dbReference>
<dbReference type="CDD" id="cd06225">
    <property type="entry name" value="HAMP"/>
    <property type="match status" value="1"/>
</dbReference>
<evidence type="ECO:0000256" key="11">
    <source>
        <dbReference type="SAM" id="Phobius"/>
    </source>
</evidence>
<dbReference type="PROSITE" id="PS50885">
    <property type="entry name" value="HAMP"/>
    <property type="match status" value="1"/>
</dbReference>
<dbReference type="Gene3D" id="1.10.287.130">
    <property type="match status" value="1"/>
</dbReference>
<protein>
    <recommendedName>
        <fullName evidence="3">histidine kinase</fullName>
        <ecNumber evidence="3">2.7.13.3</ecNumber>
    </recommendedName>
</protein>
<dbReference type="OrthoDB" id="9786919at2"/>
<dbReference type="InterPro" id="IPR004358">
    <property type="entry name" value="Sig_transdc_His_kin-like_C"/>
</dbReference>
<reference evidence="15" key="1">
    <citation type="submission" date="2016-10" db="EMBL/GenBank/DDBJ databases">
        <authorList>
            <person name="Varghese N."/>
            <person name="Submissions S."/>
        </authorList>
    </citation>
    <scope>NUCLEOTIDE SEQUENCE [LARGE SCALE GENOMIC DNA]</scope>
    <source>
        <strain evidence="15">DSM 22002</strain>
    </source>
</reference>
<dbReference type="SMART" id="SM00388">
    <property type="entry name" value="HisKA"/>
    <property type="match status" value="1"/>
</dbReference>
<dbReference type="InterPro" id="IPR050428">
    <property type="entry name" value="TCS_sensor_his_kinase"/>
</dbReference>
<sequence length="366" mass="38544">MPTPRREGVSVRLRLALSYAAVVVVAGALLLAVVYVFLLRYVPAGPIDSANGFIPNRGDLARAFTPAAALAMGVLLVVGVVGGWLLAGRMLAPLDRIGDAARLVTQGSLAHRIRLPGRRDELRDLADAFDGMLDRLEAHVAEQQRFAANASHELRTPLATMQALLDVARATPPDDVPALLTRLHAVNARAIDLTESLLLLARADGRAFARERVDLSLAAEDAVETLLPRAEARGIAVEASTAAAVVVGAPALLHQLATNLVDNAIVHNLDASGRIHVETGERGGVAWLAVESTGARIAPEEAVTLAEPFRRGAGRTHDRDRPGVGLGLAIVRSIVEAHDGVLLLRARPDGGLRVTVELPTAPAPVA</sequence>
<accession>A0A1G8FEC5</accession>
<feature type="domain" description="HAMP" evidence="13">
    <location>
        <begin position="88"/>
        <end position="141"/>
    </location>
</feature>
<dbReference type="EC" id="2.7.13.3" evidence="3"/>
<dbReference type="SMART" id="SM00304">
    <property type="entry name" value="HAMP"/>
    <property type="match status" value="1"/>
</dbReference>
<evidence type="ECO:0000256" key="4">
    <source>
        <dbReference type="ARBA" id="ARBA00022553"/>
    </source>
</evidence>
<dbReference type="PRINTS" id="PR00344">
    <property type="entry name" value="BCTRLSENSOR"/>
</dbReference>
<dbReference type="SUPFAM" id="SSF158472">
    <property type="entry name" value="HAMP domain-like"/>
    <property type="match status" value="1"/>
</dbReference>
<keyword evidence="6 11" id="KW-0812">Transmembrane</keyword>
<dbReference type="InterPro" id="IPR005467">
    <property type="entry name" value="His_kinase_dom"/>
</dbReference>
<name>A0A1G8FEC5_9MICO</name>
<dbReference type="Pfam" id="PF00672">
    <property type="entry name" value="HAMP"/>
    <property type="match status" value="1"/>
</dbReference>
<comment type="subcellular location">
    <subcellularLocation>
        <location evidence="2">Cell membrane</location>
    </subcellularLocation>
</comment>
<dbReference type="Pfam" id="PF00512">
    <property type="entry name" value="HisKA"/>
    <property type="match status" value="1"/>
</dbReference>
<evidence type="ECO:0000256" key="10">
    <source>
        <dbReference type="ARBA" id="ARBA00023136"/>
    </source>
</evidence>
<dbReference type="PROSITE" id="PS50109">
    <property type="entry name" value="HIS_KIN"/>
    <property type="match status" value="1"/>
</dbReference>
<feature type="transmembrane region" description="Helical" evidence="11">
    <location>
        <begin position="63"/>
        <end position="87"/>
    </location>
</feature>
<dbReference type="Gene3D" id="3.30.565.10">
    <property type="entry name" value="Histidine kinase-like ATPase, C-terminal domain"/>
    <property type="match status" value="1"/>
</dbReference>
<dbReference type="CDD" id="cd00082">
    <property type="entry name" value="HisKA"/>
    <property type="match status" value="1"/>
</dbReference>
<comment type="catalytic activity">
    <reaction evidence="1">
        <text>ATP + protein L-histidine = ADP + protein N-phospho-L-histidine.</text>
        <dbReference type="EC" id="2.7.13.3"/>
    </reaction>
</comment>
<dbReference type="InterPro" id="IPR003661">
    <property type="entry name" value="HisK_dim/P_dom"/>
</dbReference>
<keyword evidence="15" id="KW-1185">Reference proteome</keyword>
<dbReference type="Gene3D" id="6.10.340.10">
    <property type="match status" value="1"/>
</dbReference>
<dbReference type="InterPro" id="IPR036097">
    <property type="entry name" value="HisK_dim/P_sf"/>
</dbReference>
<dbReference type="SUPFAM" id="SSF47384">
    <property type="entry name" value="Homodimeric domain of signal transducing histidine kinase"/>
    <property type="match status" value="1"/>
</dbReference>
<evidence type="ECO:0000256" key="8">
    <source>
        <dbReference type="ARBA" id="ARBA00022989"/>
    </source>
</evidence>
<dbReference type="SMART" id="SM00387">
    <property type="entry name" value="HATPase_c"/>
    <property type="match status" value="1"/>
</dbReference>
<evidence type="ECO:0000256" key="5">
    <source>
        <dbReference type="ARBA" id="ARBA00022679"/>
    </source>
</evidence>
<evidence type="ECO:0000259" key="13">
    <source>
        <dbReference type="PROSITE" id="PS50885"/>
    </source>
</evidence>
<dbReference type="GO" id="GO:0000155">
    <property type="term" value="F:phosphorelay sensor kinase activity"/>
    <property type="evidence" value="ECO:0007669"/>
    <property type="project" value="InterPro"/>
</dbReference>
<dbReference type="Pfam" id="PF02518">
    <property type="entry name" value="HATPase_c"/>
    <property type="match status" value="1"/>
</dbReference>
<dbReference type="SUPFAM" id="SSF55874">
    <property type="entry name" value="ATPase domain of HSP90 chaperone/DNA topoisomerase II/histidine kinase"/>
    <property type="match status" value="1"/>
</dbReference>
<evidence type="ECO:0000256" key="1">
    <source>
        <dbReference type="ARBA" id="ARBA00000085"/>
    </source>
</evidence>
<dbReference type="PANTHER" id="PTHR45436">
    <property type="entry name" value="SENSOR HISTIDINE KINASE YKOH"/>
    <property type="match status" value="1"/>
</dbReference>